<dbReference type="AlphaFoldDB" id="A0A9W6FN21"/>
<gene>
    <name evidence="2" type="ORF">XFLAVUS301_32120</name>
</gene>
<feature type="region of interest" description="Disordered" evidence="1">
    <location>
        <begin position="1"/>
        <end position="79"/>
    </location>
</feature>
<accession>A0A9W6FN21</accession>
<protein>
    <submittedName>
        <fullName evidence="2">Uncharacterized protein</fullName>
    </submittedName>
</protein>
<sequence length="79" mass="8491">MAQPQRDGAANAGDHAGDGKGSGRRQHIDGPAGLAQAQYVHKARRHNHITDPRGADEQERRYGTEGTHAKTRGVERPAS</sequence>
<evidence type="ECO:0000313" key="2">
    <source>
        <dbReference type="EMBL" id="GLI23538.1"/>
    </source>
</evidence>
<evidence type="ECO:0000313" key="3">
    <source>
        <dbReference type="Proteomes" id="UP001144397"/>
    </source>
</evidence>
<comment type="caution">
    <text evidence="2">The sequence shown here is derived from an EMBL/GenBank/DDBJ whole genome shotgun (WGS) entry which is preliminary data.</text>
</comment>
<dbReference type="EMBL" id="BSDO01000004">
    <property type="protein sequence ID" value="GLI23538.1"/>
    <property type="molecule type" value="Genomic_DNA"/>
</dbReference>
<name>A0A9W6FN21_XANFL</name>
<reference evidence="2" key="1">
    <citation type="submission" date="2022-12" db="EMBL/GenBank/DDBJ databases">
        <title>Reference genome sequencing for broad-spectrum identification of bacterial and archaeal isolates by mass spectrometry.</title>
        <authorList>
            <person name="Sekiguchi Y."/>
            <person name="Tourlousse D.M."/>
        </authorList>
    </citation>
    <scope>NUCLEOTIDE SEQUENCE</scope>
    <source>
        <strain evidence="2">301</strain>
    </source>
</reference>
<organism evidence="2 3">
    <name type="scientific">Xanthobacter flavus</name>
    <dbReference type="NCBI Taxonomy" id="281"/>
    <lineage>
        <taxon>Bacteria</taxon>
        <taxon>Pseudomonadati</taxon>
        <taxon>Pseudomonadota</taxon>
        <taxon>Alphaproteobacteria</taxon>
        <taxon>Hyphomicrobiales</taxon>
        <taxon>Xanthobacteraceae</taxon>
        <taxon>Xanthobacter</taxon>
    </lineage>
</organism>
<dbReference type="Proteomes" id="UP001144397">
    <property type="component" value="Unassembled WGS sequence"/>
</dbReference>
<feature type="compositionally biased region" description="Basic and acidic residues" evidence="1">
    <location>
        <begin position="48"/>
        <end position="63"/>
    </location>
</feature>
<evidence type="ECO:0000256" key="1">
    <source>
        <dbReference type="SAM" id="MobiDB-lite"/>
    </source>
</evidence>
<proteinExistence type="predicted"/>